<dbReference type="PANTHER" id="PTHR47009:SF1">
    <property type="entry name" value="HEPATITIS A VIRUS CELLULAR RECEPTOR 1"/>
    <property type="match status" value="1"/>
</dbReference>
<dbReference type="GO" id="GO:0005886">
    <property type="term" value="C:plasma membrane"/>
    <property type="evidence" value="ECO:0007669"/>
    <property type="project" value="UniProtKB-SubCell"/>
</dbReference>
<dbReference type="InterPro" id="IPR003006">
    <property type="entry name" value="Ig/MHC_CS"/>
</dbReference>
<organism evidence="15">
    <name type="scientific">Macaca mulatta</name>
    <name type="common">Rhesus macaque</name>
    <dbReference type="NCBI Taxonomy" id="9544"/>
    <lineage>
        <taxon>Eukaryota</taxon>
        <taxon>Metazoa</taxon>
        <taxon>Chordata</taxon>
        <taxon>Craniata</taxon>
        <taxon>Vertebrata</taxon>
        <taxon>Euteleostomi</taxon>
        <taxon>Mammalia</taxon>
        <taxon>Eutheria</taxon>
        <taxon>Euarchontoglires</taxon>
        <taxon>Primates</taxon>
        <taxon>Haplorrhini</taxon>
        <taxon>Catarrhini</taxon>
        <taxon>Cercopithecidae</taxon>
        <taxon>Cercopithecinae</taxon>
        <taxon>Macaca</taxon>
    </lineage>
</organism>
<evidence type="ECO:0000256" key="7">
    <source>
        <dbReference type="ARBA" id="ARBA00023157"/>
    </source>
</evidence>
<feature type="signal peptide" evidence="13">
    <location>
        <begin position="1"/>
        <end position="22"/>
    </location>
</feature>
<evidence type="ECO:0000256" key="3">
    <source>
        <dbReference type="ARBA" id="ARBA00022692"/>
    </source>
</evidence>
<sequence>QADPIMHPQVVILSLILHLADSVADSVNVDGVAGRPITLPRRYNGAITSMCWNRGTCSAFSCPDGIVWTNGTHVTYRKETRYKLLGNLSRRDVSLTIANTAVSDSGIYCCRVQHSGWFNDMKITISLKIGPHEVTRPSIIQGQARVSKLAPKTDRVIGPRNSIYSSVVKYSLTMIIEPNTYDLNKTWIVSLIRVSKIRSTMVSTFVPPTPLPMQNHEPVATSPSSPQPAETHPMTLLGATRTQPTSSPLYSYTTDGSDTVTESSDGLWNNNQTQLSPEHSPQMVNTTEGIYAGVCISVLVLLAVLGVVIAKKYFFKKEIQQLSVSFSSHQIKTLQNAVKKEVHAEDNIYIENNLYAMNQDPVVLFESLRP</sequence>
<dbReference type="InterPro" id="IPR013783">
    <property type="entry name" value="Ig-like_fold"/>
</dbReference>
<dbReference type="PROSITE" id="PS50835">
    <property type="entry name" value="IG_LIKE"/>
    <property type="match status" value="1"/>
</dbReference>
<feature type="region of interest" description="Disordered" evidence="11">
    <location>
        <begin position="208"/>
        <end position="233"/>
    </location>
</feature>
<feature type="non-terminal residue" evidence="15">
    <location>
        <position position="1"/>
    </location>
</feature>
<accession>G7MVR1</accession>
<dbReference type="Pfam" id="PF07686">
    <property type="entry name" value="V-set"/>
    <property type="match status" value="1"/>
</dbReference>
<dbReference type="InterPro" id="IPR036179">
    <property type="entry name" value="Ig-like_dom_sf"/>
</dbReference>
<evidence type="ECO:0000313" key="15">
    <source>
        <dbReference type="EMBL" id="EHH26975.1"/>
    </source>
</evidence>
<dbReference type="InterPro" id="IPR013106">
    <property type="entry name" value="Ig_V-set"/>
</dbReference>
<comment type="subcellular location">
    <subcellularLocation>
        <location evidence="1">Cell membrane</location>
        <topology evidence="1">Single-pass type I membrane protein</topology>
    </subcellularLocation>
</comment>
<evidence type="ECO:0000256" key="5">
    <source>
        <dbReference type="ARBA" id="ARBA00022989"/>
    </source>
</evidence>
<keyword evidence="2" id="KW-1003">Cell membrane</keyword>
<keyword evidence="3 12" id="KW-0812">Transmembrane</keyword>
<dbReference type="InterPro" id="IPR007110">
    <property type="entry name" value="Ig-like_dom"/>
</dbReference>
<gene>
    <name evidence="15" type="ORF">EGK_17066</name>
</gene>
<evidence type="ECO:0000256" key="1">
    <source>
        <dbReference type="ARBA" id="ARBA00004251"/>
    </source>
</evidence>
<evidence type="ECO:0000256" key="2">
    <source>
        <dbReference type="ARBA" id="ARBA00022475"/>
    </source>
</evidence>
<comment type="similarity">
    <text evidence="10">Belongs to the immunoglobulin superfamily. TIM family.</text>
</comment>
<name>G7MVR1_MACMU</name>
<proteinExistence type="inferred from homology"/>
<feature type="chain" id="PRO_5003500507" description="Ig-like domain-containing protein" evidence="13">
    <location>
        <begin position="23"/>
        <end position="370"/>
    </location>
</feature>
<reference evidence="15" key="1">
    <citation type="journal article" date="2011" name="Nat. Biotechnol.">
        <title>Genome sequencing and comparison of two nonhuman primate animal models, the cynomolgus and Chinese rhesus macaques.</title>
        <authorList>
            <person name="Yan G."/>
            <person name="Zhang G."/>
            <person name="Fang X."/>
            <person name="Zhang Y."/>
            <person name="Li C."/>
            <person name="Ling F."/>
            <person name="Cooper D.N."/>
            <person name="Li Q."/>
            <person name="Li Y."/>
            <person name="van Gool A.J."/>
            <person name="Du H."/>
            <person name="Chen J."/>
            <person name="Chen R."/>
            <person name="Zhang P."/>
            <person name="Huang Z."/>
            <person name="Thompson J.R."/>
            <person name="Meng Y."/>
            <person name="Bai Y."/>
            <person name="Wang J."/>
            <person name="Zhuo M."/>
            <person name="Wang T."/>
            <person name="Huang Y."/>
            <person name="Wei L."/>
            <person name="Li J."/>
            <person name="Wang Z."/>
            <person name="Hu H."/>
            <person name="Yang P."/>
            <person name="Le L."/>
            <person name="Stenson P.D."/>
            <person name="Li B."/>
            <person name="Liu X."/>
            <person name="Ball E.V."/>
            <person name="An N."/>
            <person name="Huang Q."/>
            <person name="Zhang Y."/>
            <person name="Fan W."/>
            <person name="Zhang X."/>
            <person name="Li Y."/>
            <person name="Wang W."/>
            <person name="Katze M.G."/>
            <person name="Su B."/>
            <person name="Nielsen R."/>
            <person name="Yang H."/>
            <person name="Wang J."/>
            <person name="Wang X."/>
            <person name="Wang J."/>
        </authorList>
    </citation>
    <scope>NUCLEOTIDE SEQUENCE [LARGE SCALE GENOMIC DNA]</scope>
    <source>
        <strain evidence="15">CR-5</strain>
    </source>
</reference>
<protein>
    <recommendedName>
        <fullName evidence="14">Ig-like domain-containing protein</fullName>
    </recommendedName>
</protein>
<keyword evidence="5 12" id="KW-1133">Transmembrane helix</keyword>
<dbReference type="SUPFAM" id="SSF48726">
    <property type="entry name" value="Immunoglobulin"/>
    <property type="match status" value="1"/>
</dbReference>
<dbReference type="AlphaFoldDB" id="G7MVR1"/>
<evidence type="ECO:0000259" key="14">
    <source>
        <dbReference type="PROSITE" id="PS50835"/>
    </source>
</evidence>
<evidence type="ECO:0000256" key="6">
    <source>
        <dbReference type="ARBA" id="ARBA00023136"/>
    </source>
</evidence>
<evidence type="ECO:0000256" key="13">
    <source>
        <dbReference type="SAM" id="SignalP"/>
    </source>
</evidence>
<dbReference type="PANTHER" id="PTHR47009">
    <property type="entry name" value="HEPATITIS A VIRUS CELLULAR RECEPTOR 1 HOMOLOG"/>
    <property type="match status" value="1"/>
</dbReference>
<dbReference type="InterPro" id="IPR052331">
    <property type="entry name" value="TIM_domain-containing_protein"/>
</dbReference>
<dbReference type="FunFam" id="2.60.40.10:FF:000774">
    <property type="entry name" value="Hepatitis A virus cellular receptor 1"/>
    <property type="match status" value="1"/>
</dbReference>
<keyword evidence="6 12" id="KW-0472">Membrane</keyword>
<feature type="transmembrane region" description="Helical" evidence="12">
    <location>
        <begin position="290"/>
        <end position="310"/>
    </location>
</feature>
<evidence type="ECO:0000256" key="9">
    <source>
        <dbReference type="ARBA" id="ARBA00023319"/>
    </source>
</evidence>
<evidence type="ECO:0000256" key="8">
    <source>
        <dbReference type="ARBA" id="ARBA00023180"/>
    </source>
</evidence>
<keyword evidence="7" id="KW-1015">Disulfide bond</keyword>
<feature type="domain" description="Ig-like" evidence="14">
    <location>
        <begin position="8"/>
        <end position="126"/>
    </location>
</feature>
<dbReference type="PROSITE" id="PS00290">
    <property type="entry name" value="IG_MHC"/>
    <property type="match status" value="1"/>
</dbReference>
<evidence type="ECO:0000256" key="4">
    <source>
        <dbReference type="ARBA" id="ARBA00022729"/>
    </source>
</evidence>
<keyword evidence="8" id="KW-0325">Glycoprotein</keyword>
<dbReference type="Gene3D" id="2.60.40.10">
    <property type="entry name" value="Immunoglobulins"/>
    <property type="match status" value="1"/>
</dbReference>
<evidence type="ECO:0000256" key="12">
    <source>
        <dbReference type="SAM" id="Phobius"/>
    </source>
</evidence>
<keyword evidence="4 13" id="KW-0732">Signal</keyword>
<dbReference type="Proteomes" id="UP000013456">
    <property type="component" value="Chromosome 6"/>
</dbReference>
<evidence type="ECO:0000256" key="11">
    <source>
        <dbReference type="SAM" id="MobiDB-lite"/>
    </source>
</evidence>
<evidence type="ECO:0000256" key="10">
    <source>
        <dbReference type="ARBA" id="ARBA00038203"/>
    </source>
</evidence>
<dbReference type="EMBL" id="CM001258">
    <property type="protein sequence ID" value="EHH26975.1"/>
    <property type="molecule type" value="Genomic_DNA"/>
</dbReference>
<feature type="non-terminal residue" evidence="15">
    <location>
        <position position="370"/>
    </location>
</feature>
<keyword evidence="9" id="KW-0393">Immunoglobulin domain</keyword>